<accession>A0A0C1QWT4</accession>
<keyword evidence="1" id="KW-0472">Membrane</keyword>
<dbReference type="OrthoDB" id="9852872at2"/>
<proteinExistence type="predicted"/>
<reference evidence="2" key="1">
    <citation type="journal article" date="2015" name="Genome Announc.">
        <title>Draft Genome Sequence of Tolypothrix boutellei Strain VB521301.</title>
        <authorList>
            <person name="Chandrababunaidu M.M."/>
            <person name="Singh D."/>
            <person name="Sen D."/>
            <person name="Bhan S."/>
            <person name="Das S."/>
            <person name="Gupta A."/>
            <person name="Adhikary S.P."/>
            <person name="Tripathy S."/>
        </authorList>
    </citation>
    <scope>NUCLEOTIDE SEQUENCE</scope>
    <source>
        <strain evidence="2">VB521301</strain>
    </source>
</reference>
<dbReference type="AlphaFoldDB" id="A0A0C1QWT4"/>
<dbReference type="EMBL" id="JHEG02000053">
    <property type="protein sequence ID" value="KIE09929.1"/>
    <property type="molecule type" value="Genomic_DNA"/>
</dbReference>
<comment type="caution">
    <text evidence="2">The sequence shown here is derived from an EMBL/GenBank/DDBJ whole genome shotgun (WGS) entry which is preliminary data.</text>
</comment>
<organism evidence="2">
    <name type="scientific">Tolypothrix bouteillei VB521301</name>
    <dbReference type="NCBI Taxonomy" id="1479485"/>
    <lineage>
        <taxon>Bacteria</taxon>
        <taxon>Bacillati</taxon>
        <taxon>Cyanobacteriota</taxon>
        <taxon>Cyanophyceae</taxon>
        <taxon>Nostocales</taxon>
        <taxon>Tolypothrichaceae</taxon>
        <taxon>Tolypothrix</taxon>
    </lineage>
</organism>
<name>A0A0C1QWT4_9CYAN</name>
<evidence type="ECO:0000313" key="2">
    <source>
        <dbReference type="EMBL" id="KIE09929.1"/>
    </source>
</evidence>
<keyword evidence="1" id="KW-0812">Transmembrane</keyword>
<sequence length="82" mass="9495">MNNLKKSNSQLDRPSQKNPLPWWLIRLLLIASLVMPPTLVAAFSKDAVFVYFRAWGIEYQFQKGNITPHEKQLEPGKEVDKL</sequence>
<gene>
    <name evidence="2" type="ORF">DA73_0224775</name>
</gene>
<keyword evidence="1" id="KW-1133">Transmembrane helix</keyword>
<dbReference type="STRING" id="1479485.DA73_0224775"/>
<evidence type="ECO:0000256" key="1">
    <source>
        <dbReference type="SAM" id="Phobius"/>
    </source>
</evidence>
<protein>
    <submittedName>
        <fullName evidence="2">Uncharacterized protein</fullName>
    </submittedName>
</protein>
<feature type="transmembrane region" description="Helical" evidence="1">
    <location>
        <begin position="20"/>
        <end position="43"/>
    </location>
</feature>